<organism evidence="7 8">
    <name type="scientific">Murinocardiopsis flavida</name>
    <dbReference type="NCBI Taxonomy" id="645275"/>
    <lineage>
        <taxon>Bacteria</taxon>
        <taxon>Bacillati</taxon>
        <taxon>Actinomycetota</taxon>
        <taxon>Actinomycetes</taxon>
        <taxon>Streptosporangiales</taxon>
        <taxon>Nocardiopsidaceae</taxon>
        <taxon>Murinocardiopsis</taxon>
    </lineage>
</organism>
<evidence type="ECO:0000259" key="6">
    <source>
        <dbReference type="PROSITE" id="PS50104"/>
    </source>
</evidence>
<dbReference type="AlphaFoldDB" id="A0A2P8CRB3"/>
<evidence type="ECO:0000313" key="8">
    <source>
        <dbReference type="Proteomes" id="UP000240542"/>
    </source>
</evidence>
<feature type="repeat" description="WD" evidence="3">
    <location>
        <begin position="505"/>
        <end position="538"/>
    </location>
</feature>
<evidence type="ECO:0000256" key="2">
    <source>
        <dbReference type="ARBA" id="ARBA00022737"/>
    </source>
</evidence>
<keyword evidence="8" id="KW-1185">Reference proteome</keyword>
<proteinExistence type="predicted"/>
<dbReference type="PROSITE" id="PS00678">
    <property type="entry name" value="WD_REPEATS_1"/>
    <property type="match status" value="2"/>
</dbReference>
<dbReference type="InterPro" id="IPR035897">
    <property type="entry name" value="Toll_tir_struct_dom_sf"/>
</dbReference>
<dbReference type="InterPro" id="IPR011047">
    <property type="entry name" value="Quinoprotein_ADH-like_sf"/>
</dbReference>
<protein>
    <submittedName>
        <fullName evidence="7">WD40 repeat protein</fullName>
    </submittedName>
</protein>
<dbReference type="RefSeq" id="WP_170134374.1">
    <property type="nucleotide sequence ID" value="NZ_PYGA01000031.1"/>
</dbReference>
<dbReference type="InterPro" id="IPR000157">
    <property type="entry name" value="TIR_dom"/>
</dbReference>
<dbReference type="CDD" id="cd00200">
    <property type="entry name" value="WD40"/>
    <property type="match status" value="1"/>
</dbReference>
<dbReference type="EMBL" id="PYGA01000031">
    <property type="protein sequence ID" value="PSK87504.1"/>
    <property type="molecule type" value="Genomic_DNA"/>
</dbReference>
<feature type="repeat" description="WD" evidence="3">
    <location>
        <begin position="540"/>
        <end position="581"/>
    </location>
</feature>
<sequence length="955" mass="101771">MADGEPAGETSEDEVPSGTDPGSTPIAKNPHTYRYDAFISYSHALDDEDEKYAPLRRGRAVQHGLHRLTLPWFRRRQRLRVFLDETSLGAGEDVWQSIEDALRGSGYFILMASPEAAESENVQREVDHWCANRDPDSFLIALMRGDIRWDEAGHDFDWEHTTALPRSMSGYFANEPKWVDLDWVAESSDLTLRNRRFASAISSLAAPLFGQDKDRLYREDERGRRRALSLTVGVLSVLTVLMMIATAVAVWQRGVAVAEAEGSLSRQLAAQSASLTNTSPDLASLLAVNAYQTSRTPEAVESLYRSAALPLERRLPGATYLYANSGRAANPLPMIVSGDGRIAAIATDGGVSLQLTDTGHTLSTAKTGPYSIARAMAFDREDRILATGYETDDSDPGVNLWDVATGNLIRSMSAPKEGVERLEFSDDGGTLVGGGFNGEVTVWDVATGDVRSRFAGFPRLSAATAISRDHRSVAMSHENGELGLWTLPKGRDRERLSGKGAPPATAMQFSPDSKTLAVGRSDGAVQIWNTLEGEPVRTIAGRMTTRIRSLSFSPDGGALAAANDDGTVVVYDTATGRVLGNLADQEQAAGSVAAFAGDDDTLIVNTLRNVRVYDLGSMRPRTALSSSAGNVGAMVYSADGRRLLTVSDAFGSRLWNVESGKPQRTLFPGELAYIAAFDQAGRPLAVGGRSRVRILHVGSGKPFGQLSADILGSGEVALSQDGRMLATTDSASDRWRMWDTGSGRSLFAPKTELVHALLFAPDGGTIAVSEDDGIGLWDTGTGAKRKTLPKGHGDPVAFSNDGGTLATSIGTGGHYVHNSSTDGTVHLLDVSEGRKQAALTGHTSRVTAAAFTEDGRTLITGSADGTVRLWDIATGRTRATLNPPSGTPASLAISPDDRTLAVGTDAGSISLWRLALPTPKQAISKICRAVGRDLSKAEQSTYLPDGGGGHGCPAR</sequence>
<feature type="repeat" description="WD" evidence="3">
    <location>
        <begin position="412"/>
        <end position="453"/>
    </location>
</feature>
<keyword evidence="1 3" id="KW-0853">WD repeat</keyword>
<dbReference type="SUPFAM" id="SSF52200">
    <property type="entry name" value="Toll/Interleukin receptor TIR domain"/>
    <property type="match status" value="1"/>
</dbReference>
<feature type="repeat" description="WD" evidence="3">
    <location>
        <begin position="839"/>
        <end position="880"/>
    </location>
</feature>
<keyword evidence="5" id="KW-0812">Transmembrane</keyword>
<dbReference type="InterPro" id="IPR018391">
    <property type="entry name" value="PQQ_b-propeller_rpt"/>
</dbReference>
<dbReference type="SUPFAM" id="SSF50998">
    <property type="entry name" value="Quinoprotein alcohol dehydrogenase-like"/>
    <property type="match status" value="2"/>
</dbReference>
<feature type="transmembrane region" description="Helical" evidence="5">
    <location>
        <begin position="227"/>
        <end position="251"/>
    </location>
</feature>
<evidence type="ECO:0000256" key="1">
    <source>
        <dbReference type="ARBA" id="ARBA00022574"/>
    </source>
</evidence>
<dbReference type="Gene3D" id="2.130.10.10">
    <property type="entry name" value="YVTN repeat-like/Quinoprotein amine dehydrogenase"/>
    <property type="match status" value="4"/>
</dbReference>
<evidence type="ECO:0000256" key="4">
    <source>
        <dbReference type="SAM" id="MobiDB-lite"/>
    </source>
</evidence>
<evidence type="ECO:0000313" key="7">
    <source>
        <dbReference type="EMBL" id="PSK87504.1"/>
    </source>
</evidence>
<feature type="region of interest" description="Disordered" evidence="4">
    <location>
        <begin position="1"/>
        <end position="29"/>
    </location>
</feature>
<keyword evidence="2" id="KW-0677">Repeat</keyword>
<gene>
    <name evidence="7" type="ORF">CLV63_13157</name>
</gene>
<reference evidence="7 8" key="1">
    <citation type="submission" date="2018-03" db="EMBL/GenBank/DDBJ databases">
        <title>Genomic Encyclopedia of Archaeal and Bacterial Type Strains, Phase II (KMG-II): from individual species to whole genera.</title>
        <authorList>
            <person name="Goeker M."/>
        </authorList>
    </citation>
    <scope>NUCLEOTIDE SEQUENCE [LARGE SCALE GENOMIC DNA]</scope>
    <source>
        <strain evidence="7 8">DSM 45312</strain>
    </source>
</reference>
<dbReference type="PROSITE" id="PS50294">
    <property type="entry name" value="WD_REPEATS_REGION"/>
    <property type="match status" value="2"/>
</dbReference>
<evidence type="ECO:0000256" key="5">
    <source>
        <dbReference type="SAM" id="Phobius"/>
    </source>
</evidence>
<dbReference type="Pfam" id="PF00400">
    <property type="entry name" value="WD40"/>
    <property type="match status" value="4"/>
</dbReference>
<keyword evidence="5" id="KW-1133">Transmembrane helix</keyword>
<feature type="domain" description="TIR" evidence="6">
    <location>
        <begin position="33"/>
        <end position="190"/>
    </location>
</feature>
<dbReference type="PROSITE" id="PS50104">
    <property type="entry name" value="TIR"/>
    <property type="match status" value="1"/>
</dbReference>
<dbReference type="Proteomes" id="UP000240542">
    <property type="component" value="Unassembled WGS sequence"/>
</dbReference>
<dbReference type="Gene3D" id="3.40.50.10140">
    <property type="entry name" value="Toll/interleukin-1 receptor homology (TIR) domain"/>
    <property type="match status" value="1"/>
</dbReference>
<dbReference type="InterPro" id="IPR001680">
    <property type="entry name" value="WD40_rpt"/>
</dbReference>
<name>A0A2P8CRB3_9ACTN</name>
<comment type="caution">
    <text evidence="7">The sequence shown here is derived from an EMBL/GenBank/DDBJ whole genome shotgun (WGS) entry which is preliminary data.</text>
</comment>
<dbReference type="SMART" id="SM00564">
    <property type="entry name" value="PQQ"/>
    <property type="match status" value="5"/>
</dbReference>
<accession>A0A2P8CRB3</accession>
<dbReference type="PANTHER" id="PTHR22847">
    <property type="entry name" value="WD40 REPEAT PROTEIN"/>
    <property type="match status" value="1"/>
</dbReference>
<dbReference type="PANTHER" id="PTHR22847:SF637">
    <property type="entry name" value="WD REPEAT DOMAIN 5B"/>
    <property type="match status" value="1"/>
</dbReference>
<dbReference type="PROSITE" id="PS50082">
    <property type="entry name" value="WD_REPEATS_2"/>
    <property type="match status" value="4"/>
</dbReference>
<dbReference type="InterPro" id="IPR019775">
    <property type="entry name" value="WD40_repeat_CS"/>
</dbReference>
<dbReference type="GO" id="GO:0007165">
    <property type="term" value="P:signal transduction"/>
    <property type="evidence" value="ECO:0007669"/>
    <property type="project" value="InterPro"/>
</dbReference>
<dbReference type="SMART" id="SM00255">
    <property type="entry name" value="TIR"/>
    <property type="match status" value="1"/>
</dbReference>
<evidence type="ECO:0000256" key="3">
    <source>
        <dbReference type="PROSITE-ProRule" id="PRU00221"/>
    </source>
</evidence>
<dbReference type="SMART" id="SM00320">
    <property type="entry name" value="WD40"/>
    <property type="match status" value="10"/>
</dbReference>
<dbReference type="Pfam" id="PF13676">
    <property type="entry name" value="TIR_2"/>
    <property type="match status" value="1"/>
</dbReference>
<keyword evidence="5" id="KW-0472">Membrane</keyword>
<dbReference type="InterPro" id="IPR015943">
    <property type="entry name" value="WD40/YVTN_repeat-like_dom_sf"/>
</dbReference>